<proteinExistence type="predicted"/>
<accession>A0ABZ1YLU6</accession>
<keyword evidence="1" id="KW-0732">Signal</keyword>
<evidence type="ECO:0008006" key="4">
    <source>
        <dbReference type="Google" id="ProtNLM"/>
    </source>
</evidence>
<dbReference type="RefSeq" id="WP_329407057.1">
    <property type="nucleotide sequence ID" value="NZ_CP109441.1"/>
</dbReference>
<dbReference type="Proteomes" id="UP001432062">
    <property type="component" value="Chromosome"/>
</dbReference>
<evidence type="ECO:0000256" key="1">
    <source>
        <dbReference type="SAM" id="SignalP"/>
    </source>
</evidence>
<feature type="signal peptide" evidence="1">
    <location>
        <begin position="1"/>
        <end position="21"/>
    </location>
</feature>
<feature type="chain" id="PRO_5045585195" description="SDR family oxidoreductase" evidence="1">
    <location>
        <begin position="22"/>
        <end position="85"/>
    </location>
</feature>
<gene>
    <name evidence="2" type="ORF">OG563_34265</name>
</gene>
<evidence type="ECO:0000313" key="3">
    <source>
        <dbReference type="Proteomes" id="UP001432062"/>
    </source>
</evidence>
<dbReference type="InterPro" id="IPR036291">
    <property type="entry name" value="NAD(P)-bd_dom_sf"/>
</dbReference>
<keyword evidence="3" id="KW-1185">Reference proteome</keyword>
<dbReference type="Gene3D" id="3.40.50.720">
    <property type="entry name" value="NAD(P)-binding Rossmann-like Domain"/>
    <property type="match status" value="1"/>
</dbReference>
<sequence>MRFRFLRGFACGVLFAFFEFADGGGSQAFGDVAAHEVGGGGAVAGDYEVEHLVVFAAYLCSPAAGYVSGVVLDVDGGLGIGSSIR</sequence>
<reference evidence="2" key="1">
    <citation type="submission" date="2022-10" db="EMBL/GenBank/DDBJ databases">
        <title>The complete genomes of actinobacterial strains from the NBC collection.</title>
        <authorList>
            <person name="Joergensen T.S."/>
            <person name="Alvarez Arevalo M."/>
            <person name="Sterndorff E.B."/>
            <person name="Faurdal D."/>
            <person name="Vuksanovic O."/>
            <person name="Mourched A.-S."/>
            <person name="Charusanti P."/>
            <person name="Shaw S."/>
            <person name="Blin K."/>
            <person name="Weber T."/>
        </authorList>
    </citation>
    <scope>NUCLEOTIDE SEQUENCE</scope>
    <source>
        <strain evidence="2">NBC_01482</strain>
    </source>
</reference>
<protein>
    <recommendedName>
        <fullName evidence="4">SDR family oxidoreductase</fullName>
    </recommendedName>
</protein>
<evidence type="ECO:0000313" key="2">
    <source>
        <dbReference type="EMBL" id="WUV44207.1"/>
    </source>
</evidence>
<dbReference type="EMBL" id="CP109441">
    <property type="protein sequence ID" value="WUV44207.1"/>
    <property type="molecule type" value="Genomic_DNA"/>
</dbReference>
<name>A0ABZ1YLU6_9NOCA</name>
<dbReference type="SUPFAM" id="SSF51735">
    <property type="entry name" value="NAD(P)-binding Rossmann-fold domains"/>
    <property type="match status" value="1"/>
</dbReference>
<organism evidence="2 3">
    <name type="scientific">Nocardia vinacea</name>
    <dbReference type="NCBI Taxonomy" id="96468"/>
    <lineage>
        <taxon>Bacteria</taxon>
        <taxon>Bacillati</taxon>
        <taxon>Actinomycetota</taxon>
        <taxon>Actinomycetes</taxon>
        <taxon>Mycobacteriales</taxon>
        <taxon>Nocardiaceae</taxon>
        <taxon>Nocardia</taxon>
    </lineage>
</organism>